<dbReference type="InterPro" id="IPR023828">
    <property type="entry name" value="Peptidase_S8_Ser-AS"/>
</dbReference>
<evidence type="ECO:0000256" key="5">
    <source>
        <dbReference type="SAM" id="MobiDB-lite"/>
    </source>
</evidence>
<feature type="active site" description="Charge relay system" evidence="4">
    <location>
        <position position="218"/>
    </location>
</feature>
<name>A0A6M1RIJ9_9GAMM</name>
<feature type="region of interest" description="Disordered" evidence="5">
    <location>
        <begin position="2019"/>
        <end position="2039"/>
    </location>
</feature>
<feature type="region of interest" description="Disordered" evidence="5">
    <location>
        <begin position="897"/>
        <end position="1042"/>
    </location>
</feature>
<evidence type="ECO:0000259" key="6">
    <source>
        <dbReference type="Pfam" id="PF00082"/>
    </source>
</evidence>
<dbReference type="GO" id="GO:0006508">
    <property type="term" value="P:proteolysis"/>
    <property type="evidence" value="ECO:0007669"/>
    <property type="project" value="UniProtKB-KW"/>
</dbReference>
<reference evidence="7 8" key="1">
    <citation type="submission" date="2020-02" db="EMBL/GenBank/DDBJ databases">
        <title>The draft genome of Grimontia sedimenta sp. nov., isolated from benthic sediments near coral reefs south of Kuwait.</title>
        <authorList>
            <person name="Mahmoud H.M."/>
            <person name="Jose L."/>
            <person name="Eapen S."/>
        </authorList>
    </citation>
    <scope>NUCLEOTIDE SEQUENCE [LARGE SCALE GENOMIC DNA]</scope>
    <source>
        <strain evidence="7 8">S25</strain>
    </source>
</reference>
<protein>
    <submittedName>
        <fullName evidence="7">S8 family serine peptidase</fullName>
    </submittedName>
</protein>
<feature type="compositionally biased region" description="Acidic residues" evidence="5">
    <location>
        <begin position="1356"/>
        <end position="1366"/>
    </location>
</feature>
<dbReference type="PROSITE" id="PS51892">
    <property type="entry name" value="SUBTILASE"/>
    <property type="match status" value="1"/>
</dbReference>
<dbReference type="GO" id="GO:0004252">
    <property type="term" value="F:serine-type endopeptidase activity"/>
    <property type="evidence" value="ECO:0007669"/>
    <property type="project" value="UniProtKB-UniRule"/>
</dbReference>
<dbReference type="InterPro" id="IPR028974">
    <property type="entry name" value="TSP_type-3_rpt"/>
</dbReference>
<evidence type="ECO:0000256" key="3">
    <source>
        <dbReference type="ARBA" id="ARBA00022825"/>
    </source>
</evidence>
<feature type="compositionally biased region" description="Low complexity" evidence="5">
    <location>
        <begin position="1310"/>
        <end position="1319"/>
    </location>
</feature>
<proteinExistence type="inferred from homology"/>
<feature type="region of interest" description="Disordered" evidence="5">
    <location>
        <begin position="1711"/>
        <end position="1856"/>
    </location>
</feature>
<feature type="compositionally biased region" description="Low complexity" evidence="5">
    <location>
        <begin position="1716"/>
        <end position="1726"/>
    </location>
</feature>
<dbReference type="InterPro" id="IPR036852">
    <property type="entry name" value="Peptidase_S8/S53_dom_sf"/>
</dbReference>
<keyword evidence="3 4" id="KW-0720">Serine protease</keyword>
<dbReference type="GO" id="GO:0005509">
    <property type="term" value="F:calcium ion binding"/>
    <property type="evidence" value="ECO:0007669"/>
    <property type="project" value="InterPro"/>
</dbReference>
<dbReference type="PRINTS" id="PR00723">
    <property type="entry name" value="SUBTILISIN"/>
</dbReference>
<evidence type="ECO:0000313" key="7">
    <source>
        <dbReference type="EMBL" id="NGN97389.1"/>
    </source>
</evidence>
<dbReference type="SUPFAM" id="SSF103647">
    <property type="entry name" value="TSP type-3 repeat"/>
    <property type="match status" value="7"/>
</dbReference>
<dbReference type="EMBL" id="JAALDL010000003">
    <property type="protein sequence ID" value="NGN97389.1"/>
    <property type="molecule type" value="Genomic_DNA"/>
</dbReference>
<keyword evidence="8" id="KW-1185">Reference proteome</keyword>
<feature type="active site" description="Charge relay system" evidence="4">
    <location>
        <position position="266"/>
    </location>
</feature>
<dbReference type="Proteomes" id="UP000473008">
    <property type="component" value="Unassembled WGS sequence"/>
</dbReference>
<dbReference type="InterPro" id="IPR000209">
    <property type="entry name" value="Peptidase_S8/S53_dom"/>
</dbReference>
<dbReference type="Gene3D" id="4.10.1080.10">
    <property type="entry name" value="TSP type-3 repeat"/>
    <property type="match status" value="5"/>
</dbReference>
<dbReference type="SUPFAM" id="SSF52743">
    <property type="entry name" value="Subtilisin-like"/>
    <property type="match status" value="1"/>
</dbReference>
<keyword evidence="1 4" id="KW-0645">Protease</keyword>
<dbReference type="Pfam" id="PF00082">
    <property type="entry name" value="Peptidase_S8"/>
    <property type="match status" value="1"/>
</dbReference>
<evidence type="ECO:0000256" key="1">
    <source>
        <dbReference type="ARBA" id="ARBA00022670"/>
    </source>
</evidence>
<feature type="region of interest" description="Disordered" evidence="5">
    <location>
        <begin position="486"/>
        <end position="635"/>
    </location>
</feature>
<accession>A0A6M1RIJ9</accession>
<dbReference type="PROSITE" id="PS00138">
    <property type="entry name" value="SUBTILASE_SER"/>
    <property type="match status" value="1"/>
</dbReference>
<feature type="compositionally biased region" description="Low complexity" evidence="5">
    <location>
        <begin position="902"/>
        <end position="912"/>
    </location>
</feature>
<feature type="active site" description="Charge relay system" evidence="4">
    <location>
        <position position="425"/>
    </location>
</feature>
<feature type="compositionally biased region" description="Low complexity" evidence="5">
    <location>
        <begin position="961"/>
        <end position="972"/>
    </location>
</feature>
<feature type="compositionally biased region" description="Basic and acidic residues" evidence="5">
    <location>
        <begin position="1845"/>
        <end position="1856"/>
    </location>
</feature>
<feature type="compositionally biased region" description="Basic and acidic residues" evidence="5">
    <location>
        <begin position="624"/>
        <end position="635"/>
    </location>
</feature>
<feature type="compositionally biased region" description="Acidic residues" evidence="5">
    <location>
        <begin position="489"/>
        <end position="510"/>
    </location>
</feature>
<feature type="domain" description="Peptidase S8/S53" evidence="6">
    <location>
        <begin position="214"/>
        <end position="459"/>
    </location>
</feature>
<evidence type="ECO:0000313" key="8">
    <source>
        <dbReference type="Proteomes" id="UP000473008"/>
    </source>
</evidence>
<organism evidence="7 8">
    <name type="scientific">Grimontia sedimenti</name>
    <dbReference type="NCBI Taxonomy" id="2711294"/>
    <lineage>
        <taxon>Bacteria</taxon>
        <taxon>Pseudomonadati</taxon>
        <taxon>Pseudomonadota</taxon>
        <taxon>Gammaproteobacteria</taxon>
        <taxon>Vibrionales</taxon>
        <taxon>Vibrionaceae</taxon>
        <taxon>Grimontia</taxon>
    </lineage>
</organism>
<gene>
    <name evidence="7" type="ORF">G5S52_06840</name>
</gene>
<sequence length="2505" mass="264796">MLTAPTPSPISIANAGSTIPRIPIEQSLAGNGVVYPVDAERPWLQDALRNYPDSEYWRNQITLHLAQPRTPGWIKFESYHVSQGRNPILLPTFAKMLESQHVPDVLTIRVKDAIGAEKALEGIGFSHLRAVSRDPLSPVHVYKIPNEMTFADALEAANAHPNTAFAEPDYLIEWALAPNETNDGISNGSAWWLNQLRAYEAWETTTDATAIGPVAVYDQGVLRTHEDLRNNFWVNPDEIAGNGVDDDGNGIVDDINGRTNQVFGSHGTPVAGTICGEGNNGIGYVGSAWKCQLMDTGGPLSFSAAVSDAMASLLYATEKGSRISNHSWGISGDYSQAFKDVIGQIAEDDHLMVIASHNFNSNIDNSPVYPASYDNENILSIAASNQSEGRISYSNYGAVSVDIAAPTEFNTANSSGGYSGFSGTSQATPVVTGAVALAWALDPSMTYREIKQLVMDTARPVSAWSGLTVTGGILDMKTLVESVTRDTDGDGILDDVDTDDDNDGVPDEEDAFPKDATESVDTDGDGIGNNADNDDDGDGVNDDEDWRPLDPNEQYDTDGDGIGNSQDDDDDNDGVLDENDAFPLDATETTDTDGDGVGDNSDEFPSDPNESKDSDGDGVGDNSDIDKDNDGLSDDLESRTQADIVDWPLLYGASFSNGVLSANGGSWSYQANSARFSSYGFTDNYRLNFHVDALGTYNMFGLGNTESSASYTDIDYAFYIAGTTLYIYESGAYIGSFGTVSAGDDLALEVNSGTLAYYRNGSLVRSVNYSGSTPDFYVDTSFYSGAIQLSGIELTPLSGSGVSSDADGDGVTNDVDLDSDNDTIPDVIEAGLVDADGDLTVDSIDQQASVNPAPDSDGDGIPDYLDLESHNAANDGTAFDMHGYDFSAFDSNGDGKLDANDELGGNDVNGNGVDDRAEDADGDGLSNPNDDDDDNDGTLDIYDAFPFDPNETTDSDGDGVGDNSDAFPTDATETTDTDGDGVGDNSDTFPNDATETTDSDGDGVGDNSDAFPNDASETTDSDGDGVGDNSDIDKDNDGLSDDLESRTQADIVDWPLLYGASFSNGVLSANGGSWSYQANSARFSSYGFTDNYRLNFHVDALGTYNMFGLGNTESSASYTDIDYAFYIAGTTLYIYESGAYIGSFGTVAAGDDLALEVNSGTLAYYRNGSLVRSVNYSGSTPDFYVDTSFYSGAIQLSGIELTPLSGSGVSSDADGDGINNDVDLDSDNDTIPDVIEAGLVDADGNLQVDAINLQGSVNPAPDSDGDGVPDYLDLESHNAANDGTAFDMHGYDFAAFDSNGDGKLDGNDELGGNDVNGNGVDDRAEDADGDGLPNPNDDDDDNDGTLDVNDAFPFDPNEDTDSDGDGVGDNSDAFPTDATETTDTDGDGIGDNSDAFPRDATETTDSDGDGVGDNADAFPNDASETTDSDGDGVGDNSDIDKDNDGLSDELESRTQADIVDWPVLYGASFSNGVLSANGGSWSYQANSARFSSYGFTDNYRLNFHVDALGAYNMFGLGNTESSASYTDIDYAFYIAGSTLYIYESGAYRGSFGSVAVGDDLTLEVNDGTIVYYRNGALVRSVKYSGDTPDFYLDTSFYSGAIRLSGIVLSPLSGAGFAIDKDGDGVNNDIDLDSDNDTIPDVIEAGLTDADGDLKVDSIDLQGNVDPAPDSDGDGIPDYLDLESHNAANDGTAYDMHGYDFAAFDTNDDGKLDSNDELGGNDVNGNGVDDRAEDADGDGLSNPNDDDDDNDGTLDIYDAFPFEPNETTDWDGDGVGDNSDAFPTDASETTDTDGDGVGDNSDAFPTDAVETADSDGDGVGDNADAFPNDASETTDSDGDGVGDNSDIDKDNDGLSDDLESRTQADIVDWPVLHGASFSNGVLSANGGSWSYQANSARFSSYDFTDNYRLNFHVDALGTYNMFGLGNTESSASYTDIDYAFYIAGTTLYIYESGAYVGSFGTVAAGDDLTLEVNNGTLAYYRNGSLVRSVNYSGSTPDFYVDTSFYSGAIQLSSIEITPLSGSGASTDADNDGVTNDLDLDSDNDTIPDVIEAGLVDADGNLQVDAINLQGSVNPAPDSDGDGIPDYLDLESQNAENDGTAFDMHGYDFAAFDSNGDGKLDANDELGGNDVNGNGVDDRAEDADGDGLSNPNDDDDDNDGTLDIYDAFPFDPNETTDSDGDGVGDNSDAFPTDATETTDTDGDGIGNNRDMDRDNDGIANNLESNINASVTEWPVLTGNANFSQGTLIGNGGYWQSQANSKRFSEYGFRSHYQLSFLVDSLGTYNMIGLGRDETSASYQDIDYAFYIVGSTLYIYESGASKGSFGGIAIGDTLSIQVADRVIAYFRNNELLRTQVFEGEIPDFYVDSSFYSGAIEISRFLLSPLPGAQFVADSDNDGIPNDLDLDSDNDAIPDVVEAGFEDVDNNFKVDNFDPGATVASLPDSDNDGIADFIDLESLNPGNDGTNFDIDSSDFAGFDTYRDGRLDARDALGGQDANENGVDDLIESL</sequence>
<comment type="similarity">
    <text evidence="4">Belongs to the peptidase S8 family.</text>
</comment>
<comment type="caution">
    <text evidence="7">The sequence shown here is derived from an EMBL/GenBank/DDBJ whole genome shotgun (WGS) entry which is preliminary data.</text>
</comment>
<feature type="compositionally biased region" description="Basic and acidic residues" evidence="5">
    <location>
        <begin position="1031"/>
        <end position="1042"/>
    </location>
</feature>
<dbReference type="InterPro" id="IPR015500">
    <property type="entry name" value="Peptidase_S8_subtilisin-rel"/>
</dbReference>
<dbReference type="RefSeq" id="WP_165012364.1">
    <property type="nucleotide sequence ID" value="NZ_JAALDL010000003.1"/>
</dbReference>
<feature type="region of interest" description="Disordered" evidence="5">
    <location>
        <begin position="1254"/>
        <end position="1275"/>
    </location>
</feature>
<feature type="compositionally biased region" description="Acidic residues" evidence="5">
    <location>
        <begin position="588"/>
        <end position="605"/>
    </location>
</feature>
<keyword evidence="2 4" id="KW-0378">Hydrolase</keyword>
<evidence type="ECO:0000256" key="4">
    <source>
        <dbReference type="PROSITE-ProRule" id="PRU01240"/>
    </source>
</evidence>
<feature type="region of interest" description="Disordered" evidence="5">
    <location>
        <begin position="1304"/>
        <end position="1449"/>
    </location>
</feature>
<dbReference type="Gene3D" id="3.40.50.200">
    <property type="entry name" value="Peptidase S8/S53 domain"/>
    <property type="match status" value="1"/>
</dbReference>
<dbReference type="PROSITE" id="PS00137">
    <property type="entry name" value="SUBTILASE_HIS"/>
    <property type="match status" value="1"/>
</dbReference>
<feature type="region of interest" description="Disordered" evidence="5">
    <location>
        <begin position="2118"/>
        <end position="2214"/>
    </location>
</feature>
<feature type="compositionally biased region" description="Low complexity" evidence="5">
    <location>
        <begin position="1368"/>
        <end position="1379"/>
    </location>
</feature>
<dbReference type="PANTHER" id="PTHR10199">
    <property type="entry name" value="THROMBOSPONDIN"/>
    <property type="match status" value="1"/>
</dbReference>
<feature type="compositionally biased region" description="Basic and acidic residues" evidence="5">
    <location>
        <begin position="1438"/>
        <end position="1449"/>
    </location>
</feature>
<feature type="compositionally biased region" description="Low complexity" evidence="5">
    <location>
        <begin position="2123"/>
        <end position="2133"/>
    </location>
</feature>
<feature type="compositionally biased region" description="Acidic residues" evidence="5">
    <location>
        <begin position="532"/>
        <end position="545"/>
    </location>
</feature>
<feature type="compositionally biased region" description="Acidic residues" evidence="5">
    <location>
        <begin position="566"/>
        <end position="580"/>
    </location>
</feature>
<evidence type="ECO:0000256" key="2">
    <source>
        <dbReference type="ARBA" id="ARBA00022801"/>
    </source>
</evidence>
<feature type="region of interest" description="Disordered" evidence="5">
    <location>
        <begin position="1658"/>
        <end position="1682"/>
    </location>
</feature>
<dbReference type="InterPro" id="IPR022398">
    <property type="entry name" value="Peptidase_S8_His-AS"/>
</dbReference>
<feature type="compositionally biased region" description="Low complexity" evidence="5">
    <location>
        <begin position="2182"/>
        <end position="2193"/>
    </location>
</feature>